<evidence type="ECO:0000256" key="1">
    <source>
        <dbReference type="SAM" id="MobiDB-lite"/>
    </source>
</evidence>
<name>A0A4Y6V822_9PROT</name>
<dbReference type="KEGG" id="ntn:D5366_04460"/>
<keyword evidence="3" id="KW-1185">Reference proteome</keyword>
<sequence>MLDEGETATHAPYRTPGSRTGAREADDAKKMPAERFLFWIRNNDRDDGDPRQRLHVRESAGFLRGVGKKTRQQRVCICKGRLIRFSDEKGRGWAW</sequence>
<gene>
    <name evidence="2" type="ORF">D5366_04460</name>
</gene>
<accession>A0A4Y6V822</accession>
<feature type="region of interest" description="Disordered" evidence="1">
    <location>
        <begin position="1"/>
        <end position="29"/>
    </location>
</feature>
<evidence type="ECO:0000313" key="3">
    <source>
        <dbReference type="Proteomes" id="UP000317214"/>
    </source>
</evidence>
<dbReference type="EMBL" id="CP032485">
    <property type="protein sequence ID" value="QDH24617.1"/>
    <property type="molecule type" value="Genomic_DNA"/>
</dbReference>
<dbReference type="Proteomes" id="UP000317214">
    <property type="component" value="Chromosome"/>
</dbReference>
<organism evidence="2 3">
    <name type="scientific">Neokomagataea tanensis</name>
    <dbReference type="NCBI Taxonomy" id="661191"/>
    <lineage>
        <taxon>Bacteria</taxon>
        <taxon>Pseudomonadati</taxon>
        <taxon>Pseudomonadota</taxon>
        <taxon>Alphaproteobacteria</taxon>
        <taxon>Acetobacterales</taxon>
        <taxon>Acetobacteraceae</taxon>
        <taxon>Neokomagataea</taxon>
    </lineage>
</organism>
<proteinExistence type="predicted"/>
<dbReference type="AlphaFoldDB" id="A0A4Y6V822"/>
<evidence type="ECO:0000313" key="2">
    <source>
        <dbReference type="EMBL" id="QDH24617.1"/>
    </source>
</evidence>
<protein>
    <submittedName>
        <fullName evidence="2">Uncharacterized protein</fullName>
    </submittedName>
</protein>
<reference evidence="2 3" key="1">
    <citation type="submission" date="2018-09" db="EMBL/GenBank/DDBJ databases">
        <title>The complete genome sequence of Neokomagataea tanensis NBRC 106556(T).</title>
        <authorList>
            <person name="Chua K.-O."/>
            <person name="See-Too W.-S."/>
            <person name="Hong K.-W."/>
            <person name="Yin W.-F."/>
            <person name="Chan K.-G."/>
        </authorList>
    </citation>
    <scope>NUCLEOTIDE SEQUENCE [LARGE SCALE GENOMIC DNA]</scope>
    <source>
        <strain evidence="3">AH13 \ NBRC 106556</strain>
    </source>
</reference>